<dbReference type="AlphaFoldDB" id="A0A561BGL3"/>
<feature type="region of interest" description="Disordered" evidence="1">
    <location>
        <begin position="1"/>
        <end position="29"/>
    </location>
</feature>
<dbReference type="EMBL" id="VIVL01000008">
    <property type="protein sequence ID" value="TWD78009.1"/>
    <property type="molecule type" value="Genomic_DNA"/>
</dbReference>
<gene>
    <name evidence="2" type="ORF">FB547_10864</name>
</gene>
<dbReference type="OrthoDB" id="9809969at2"/>
<accession>A0A561BGL3</accession>
<evidence type="ECO:0000256" key="1">
    <source>
        <dbReference type="SAM" id="MobiDB-lite"/>
    </source>
</evidence>
<protein>
    <submittedName>
        <fullName evidence="2">Type IV secretory pathway VirD2 relaxase</fullName>
    </submittedName>
</protein>
<dbReference type="Proteomes" id="UP000319722">
    <property type="component" value="Unassembled WGS sequence"/>
</dbReference>
<name>A0A561BGL3_9BURK</name>
<feature type="compositionally biased region" description="Basic and acidic residues" evidence="1">
    <location>
        <begin position="1"/>
        <end position="14"/>
    </location>
</feature>
<dbReference type="InterPro" id="IPR021795">
    <property type="entry name" value="DUF3363"/>
</dbReference>
<comment type="caution">
    <text evidence="2">The sequence shown here is derived from an EMBL/GenBank/DDBJ whole genome shotgun (WGS) entry which is preliminary data.</text>
</comment>
<proteinExistence type="predicted"/>
<evidence type="ECO:0000313" key="3">
    <source>
        <dbReference type="Proteomes" id="UP000319722"/>
    </source>
</evidence>
<dbReference type="Pfam" id="PF11843">
    <property type="entry name" value="DUF3363"/>
    <property type="match status" value="1"/>
</dbReference>
<evidence type="ECO:0000313" key="2">
    <source>
        <dbReference type="EMBL" id="TWD78009.1"/>
    </source>
</evidence>
<organism evidence="2 3">
    <name type="scientific">Variovorax beijingensis</name>
    <dbReference type="NCBI Taxonomy" id="2496117"/>
    <lineage>
        <taxon>Bacteria</taxon>
        <taxon>Pseudomonadati</taxon>
        <taxon>Pseudomonadota</taxon>
        <taxon>Betaproteobacteria</taxon>
        <taxon>Burkholderiales</taxon>
        <taxon>Comamonadaceae</taxon>
        <taxon>Variovorax</taxon>
    </lineage>
</organism>
<reference evidence="2 3" key="1">
    <citation type="submission" date="2019-06" db="EMBL/GenBank/DDBJ databases">
        <title>Sorghum-associated microbial communities from plants grown in Nebraska, USA.</title>
        <authorList>
            <person name="Schachtman D."/>
        </authorList>
    </citation>
    <scope>NUCLEOTIDE SEQUENCE [LARGE SCALE GENOMIC DNA]</scope>
    <source>
        <strain evidence="2 3">T529</strain>
    </source>
</reference>
<dbReference type="RefSeq" id="WP_145745789.1">
    <property type="nucleotide sequence ID" value="NZ_VIVL01000008.1"/>
</dbReference>
<sequence>MASRKDTQDGERFRVKPVAPRSRAGPSSQRFVSQVLKAASKAGANASGVRIGRPASIFGRGRVAAGMAGHRLPANARRVVIKSRFVVLKKAGASSVAAHLRYIERDGVTRDGQRGQAYGAATDEANLKAFEERGRGDRHQFRLIVSVEDAEQLEDLRGYTRELMRRMEVDLETRLDWVAVDHWDTDNPHTHVVLRGKVGEGRASRDLVIAPDYMAHGMRLRASEIATEWLGPRTELEIRQGLQREVEQERLTSLDRTLLRQAAADVVDLTQAPEKTANLRQRQTLLRARLQRLDAMGLAERLDANHWQLAPGVERSLSAMGERGDILRAMHRAMKGDKRELVIEASPTMSIVGRITGKGLADELHGRGYLVVDGVDGRAHYLKLPVGADLSALPMGGIVEANPPAQERAVDRNIAAVSRDGVYRTAEHLAHLELTNDPDPRSAVDVHVRRLEALRRAGVVERVADGVWKVPSDLTVKARQHDAQKAAGPTIELHSHLRIDQQVRAIGATWLDRQLIDGGRGLVAQGFGTQVRDAMRSRAEFLIEQRLAERRGRRFALARDLLSTLRDRELAVAAKSLQDQTGRSYRRLKDGERASGTYRRSIQLASGRFAMLDDGVGFALLPWRPVIEQHLGQQVSAVSRGQSVTWQLGRQRGISI</sequence>